<keyword evidence="6 7" id="KW-0472">Membrane</keyword>
<evidence type="ECO:0000313" key="9">
    <source>
        <dbReference type="EMBL" id="HII74226.1"/>
    </source>
</evidence>
<protein>
    <submittedName>
        <fullName evidence="9">MFS transporter</fullName>
    </submittedName>
</protein>
<proteinExistence type="predicted"/>
<dbReference type="GeneID" id="1459676"/>
<evidence type="ECO:0000256" key="7">
    <source>
        <dbReference type="SAM" id="Phobius"/>
    </source>
</evidence>
<feature type="transmembrane region" description="Helical" evidence="7">
    <location>
        <begin position="279"/>
        <end position="303"/>
    </location>
</feature>
<dbReference type="GO" id="GO:0005886">
    <property type="term" value="C:plasma membrane"/>
    <property type="evidence" value="ECO:0007669"/>
    <property type="project" value="UniProtKB-SubCell"/>
</dbReference>
<dbReference type="SUPFAM" id="SSF103473">
    <property type="entry name" value="MFS general substrate transporter"/>
    <property type="match status" value="1"/>
</dbReference>
<dbReference type="PANTHER" id="PTHR23517">
    <property type="entry name" value="RESISTANCE PROTEIN MDTM, PUTATIVE-RELATED-RELATED"/>
    <property type="match status" value="1"/>
</dbReference>
<feature type="transmembrane region" description="Helical" evidence="7">
    <location>
        <begin position="253"/>
        <end position="273"/>
    </location>
</feature>
<dbReference type="InterPro" id="IPR036259">
    <property type="entry name" value="MFS_trans_sf"/>
</dbReference>
<feature type="domain" description="Major facilitator superfamily (MFS) profile" evidence="8">
    <location>
        <begin position="157"/>
        <end position="358"/>
    </location>
</feature>
<feature type="transmembrane region" description="Helical" evidence="7">
    <location>
        <begin position="193"/>
        <end position="214"/>
    </location>
</feature>
<accession>A0A832WVW3</accession>
<organism evidence="9 10">
    <name type="scientific">Sulfurisphaera tokodaii</name>
    <dbReference type="NCBI Taxonomy" id="111955"/>
    <lineage>
        <taxon>Archaea</taxon>
        <taxon>Thermoproteota</taxon>
        <taxon>Thermoprotei</taxon>
        <taxon>Sulfolobales</taxon>
        <taxon>Sulfolobaceae</taxon>
        <taxon>Sulfurisphaera</taxon>
    </lineage>
</organism>
<dbReference type="Gene3D" id="1.20.1250.20">
    <property type="entry name" value="MFS general substrate transporter like domains"/>
    <property type="match status" value="2"/>
</dbReference>
<dbReference type="InterPro" id="IPR050171">
    <property type="entry name" value="MFS_Transporters"/>
</dbReference>
<evidence type="ECO:0000256" key="1">
    <source>
        <dbReference type="ARBA" id="ARBA00004651"/>
    </source>
</evidence>
<sequence>MNKHFLLFTILVFFTGLYLGTLRIDIPEFEKQLHIPLELSVLLPLVFFGFIKGSCNYIAGRLSDKLGRKKLLIIGWIVAIFSIPLLFLPNIYTIIIISILLAINQALTWTTTVTSQIDISGKLRAGLATGINEMSGYLGVSIGSLLASYIFKISFVILLITSILAVILSYTVMETKTLIRENNENIKIKWIPITKISIAGLLEKFVDSSFFILIPTYLLLQHYSLTLVGLIVSSYAFVWSFSQPLFGYLADLYSRKFILVIGFILMFLGFIHYSSYPMLFSVIEGIGMGMIYPNLIAAVNDIINEKVRGKALGYYRLYRDSGYGIAGIVIPLLYILLGFNKTLLVIGILQLLSLILIL</sequence>
<evidence type="ECO:0000313" key="10">
    <source>
        <dbReference type="Proteomes" id="UP000646844"/>
    </source>
</evidence>
<keyword evidence="3" id="KW-1003">Cell membrane</keyword>
<dbReference type="InterPro" id="IPR020846">
    <property type="entry name" value="MFS_dom"/>
</dbReference>
<keyword evidence="4 7" id="KW-0812">Transmembrane</keyword>
<keyword evidence="2" id="KW-0813">Transport</keyword>
<keyword evidence="5 7" id="KW-1133">Transmembrane helix</keyword>
<evidence type="ECO:0000256" key="6">
    <source>
        <dbReference type="ARBA" id="ARBA00023136"/>
    </source>
</evidence>
<feature type="transmembrane region" description="Helical" evidence="7">
    <location>
        <begin position="149"/>
        <end position="172"/>
    </location>
</feature>
<dbReference type="AlphaFoldDB" id="A0A832WVW3"/>
<dbReference type="RefSeq" id="WP_010979690.1">
    <property type="nucleotide sequence ID" value="NZ_BAABQO010000006.1"/>
</dbReference>
<dbReference type="GO" id="GO:0022857">
    <property type="term" value="F:transmembrane transporter activity"/>
    <property type="evidence" value="ECO:0007669"/>
    <property type="project" value="InterPro"/>
</dbReference>
<evidence type="ECO:0000256" key="5">
    <source>
        <dbReference type="ARBA" id="ARBA00022989"/>
    </source>
</evidence>
<comment type="caution">
    <text evidence="9">The sequence shown here is derived from an EMBL/GenBank/DDBJ whole genome shotgun (WGS) entry which is preliminary data.</text>
</comment>
<gene>
    <name evidence="9" type="ORF">HA332_07605</name>
</gene>
<dbReference type="OMA" id="LNDGMAW"/>
<dbReference type="Proteomes" id="UP000646844">
    <property type="component" value="Unassembled WGS sequence"/>
</dbReference>
<dbReference type="PANTHER" id="PTHR23517:SF3">
    <property type="entry name" value="INTEGRAL MEMBRANE TRANSPORT PROTEIN"/>
    <property type="match status" value="1"/>
</dbReference>
<feature type="transmembrane region" description="Helical" evidence="7">
    <location>
        <begin position="39"/>
        <end position="59"/>
    </location>
</feature>
<reference evidence="9" key="1">
    <citation type="journal article" date="2020" name="bioRxiv">
        <title>A rank-normalized archaeal taxonomy based on genome phylogeny resolves widespread incomplete and uneven classifications.</title>
        <authorList>
            <person name="Rinke C."/>
            <person name="Chuvochina M."/>
            <person name="Mussig A.J."/>
            <person name="Chaumeil P.-A."/>
            <person name="Waite D.W."/>
            <person name="Whitman W.B."/>
            <person name="Parks D.H."/>
            <person name="Hugenholtz P."/>
        </authorList>
    </citation>
    <scope>NUCLEOTIDE SEQUENCE</scope>
    <source>
        <strain evidence="9">UBA8838</strain>
    </source>
</reference>
<evidence type="ECO:0000256" key="4">
    <source>
        <dbReference type="ARBA" id="ARBA00022692"/>
    </source>
</evidence>
<comment type="subcellular location">
    <subcellularLocation>
        <location evidence="1">Cell membrane</location>
        <topology evidence="1">Multi-pass membrane protein</topology>
    </subcellularLocation>
</comment>
<evidence type="ECO:0000256" key="2">
    <source>
        <dbReference type="ARBA" id="ARBA00022448"/>
    </source>
</evidence>
<name>A0A832WVW3_9CREN</name>
<dbReference type="InterPro" id="IPR011701">
    <property type="entry name" value="MFS"/>
</dbReference>
<dbReference type="Pfam" id="PF07690">
    <property type="entry name" value="MFS_1"/>
    <property type="match status" value="1"/>
</dbReference>
<feature type="transmembrane region" description="Helical" evidence="7">
    <location>
        <begin position="71"/>
        <end position="103"/>
    </location>
</feature>
<feature type="transmembrane region" description="Helical" evidence="7">
    <location>
        <begin position="220"/>
        <end position="241"/>
    </location>
</feature>
<evidence type="ECO:0000256" key="3">
    <source>
        <dbReference type="ARBA" id="ARBA00022475"/>
    </source>
</evidence>
<dbReference type="EMBL" id="DUJO01000034">
    <property type="protein sequence ID" value="HII74226.1"/>
    <property type="molecule type" value="Genomic_DNA"/>
</dbReference>
<dbReference type="PROSITE" id="PS50850">
    <property type="entry name" value="MFS"/>
    <property type="match status" value="1"/>
</dbReference>
<evidence type="ECO:0000259" key="8">
    <source>
        <dbReference type="PROSITE" id="PS50850"/>
    </source>
</evidence>
<feature type="transmembrane region" description="Helical" evidence="7">
    <location>
        <begin position="324"/>
        <end position="357"/>
    </location>
</feature>